<reference evidence="7" key="1">
    <citation type="journal article" date="2018" name="Gigascience">
        <title>Genome assembly of the Pink Ipe (Handroanthus impetiginosus, Bignoniaceae), a highly valued, ecologically keystone Neotropical timber forest tree.</title>
        <authorList>
            <person name="Silva-Junior O.B."/>
            <person name="Grattapaglia D."/>
            <person name="Novaes E."/>
            <person name="Collevatti R.G."/>
        </authorList>
    </citation>
    <scope>NUCLEOTIDE SEQUENCE [LARGE SCALE GENOMIC DNA]</scope>
    <source>
        <strain evidence="7">cv. UFG-1</strain>
    </source>
</reference>
<dbReference type="STRING" id="429701.A0A2G9HBD6"/>
<dbReference type="EMBL" id="NKXS01002193">
    <property type="protein sequence ID" value="PIN14847.1"/>
    <property type="molecule type" value="Genomic_DNA"/>
</dbReference>
<sequence length="812" mass="91272">MRTGGYNLHQSLTLEAANIVKQSVNLAKRRGHAQVTPLHVANAMLASNTCLLKRACLQSHSHPLQCKALELCFNVALNRLPTSASSPLLSPHTHIPSLSNALVAAFKRAQAHQRRGSIENQQQPILALKVEIEQLVISILDDPSVSRVMREAGFSSTQVKANVEKAVSLDKSCNNSQGTKTLVLGNRTPLSQSIPSQLRLSLSKTVQNDDVMSVLEAMMNKKTKNTVIISENPAYAESLIKAVIEKFDKKEVPSDMKFVQFISVPLFTLRNISKEEFEVRVQELRSHVKSYCNKGIVLYLGDLDWVSEFWSKYGEQRDGYYYNPVEYMIMELSRLISCDGEINKRIWLMGIATFQTYAKCKIGRPCLETLWSLHPLTTPVGNLSLGLSLDSGTNDQVIKKEPVDDFKLLFEEAGIKKQLICCSDCVVNFKKEAQAVMSSKQELITSASSSSLPIWLQKYKDENRTQIHGDTECEKIKELCKKWNSICSSIHRKPHFLEKVFNLSSQSHSSSTSTSSNGHKKSKIHINWPVIFEPNRVPHEHDYEVSKPNLLPQTKPELLSNPNSSPNSASSSEASQEMEFPHKFKDFTSDNLNILVNVLEMKVPWQKDIIHDIVTTILKCRSRTKRQESWLCFLGFDHDGKQSVARELAKTVFGSYDNFVSIGLSNFSSSTRDDSSEEISNKRARDEHGGSVYDRFLDAVRDNPSRVFYVDDLDQMDYGSLKGLKTVVKDGSFGLCDGEVVLMKDAIVIFSCRKLEKSEKNEENSDDLDEQKRENCGVLDLNIATENDEDSNCGSGILELVDKKVVFKIQVL</sequence>
<dbReference type="AlphaFoldDB" id="A0A2G9HBD6"/>
<dbReference type="InterPro" id="IPR004176">
    <property type="entry name" value="Clp_R_N"/>
</dbReference>
<dbReference type="InterPro" id="IPR036628">
    <property type="entry name" value="Clp_N_dom_sf"/>
</dbReference>
<dbReference type="InterPro" id="IPR051650">
    <property type="entry name" value="SL_signaling_regulator"/>
</dbReference>
<gene>
    <name evidence="6" type="ORF">CDL12_12497</name>
</gene>
<name>A0A2G9HBD6_9LAMI</name>
<feature type="domain" description="Clp R" evidence="5">
    <location>
        <begin position="8"/>
        <end position="172"/>
    </location>
</feature>
<dbReference type="InterPro" id="IPR058680">
    <property type="entry name" value="NBD_SMAX1-like"/>
</dbReference>
<evidence type="ECO:0000256" key="4">
    <source>
        <dbReference type="SAM" id="MobiDB-lite"/>
    </source>
</evidence>
<comment type="caution">
    <text evidence="6">The sequence shown here is derived from an EMBL/GenBank/DDBJ whole genome shotgun (WGS) entry which is preliminary data.</text>
</comment>
<evidence type="ECO:0000259" key="5">
    <source>
        <dbReference type="PROSITE" id="PS51903"/>
    </source>
</evidence>
<dbReference type="Gene3D" id="3.40.50.300">
    <property type="entry name" value="P-loop containing nucleotide triphosphate hydrolases"/>
    <property type="match status" value="1"/>
</dbReference>
<dbReference type="OrthoDB" id="750498at2759"/>
<dbReference type="PANTHER" id="PTHR43572">
    <property type="entry name" value="CHAPERONE PROTEIN CLPD, CHLOROPLASTIC"/>
    <property type="match status" value="1"/>
</dbReference>
<comment type="similarity">
    <text evidence="1">Belongs to the ClpA/ClpB family.</text>
</comment>
<organism evidence="6 7">
    <name type="scientific">Handroanthus impetiginosus</name>
    <dbReference type="NCBI Taxonomy" id="429701"/>
    <lineage>
        <taxon>Eukaryota</taxon>
        <taxon>Viridiplantae</taxon>
        <taxon>Streptophyta</taxon>
        <taxon>Embryophyta</taxon>
        <taxon>Tracheophyta</taxon>
        <taxon>Spermatophyta</taxon>
        <taxon>Magnoliopsida</taxon>
        <taxon>eudicotyledons</taxon>
        <taxon>Gunneridae</taxon>
        <taxon>Pentapetalae</taxon>
        <taxon>asterids</taxon>
        <taxon>lamiids</taxon>
        <taxon>Lamiales</taxon>
        <taxon>Bignoniaceae</taxon>
        <taxon>Crescentiina</taxon>
        <taxon>Tabebuia alliance</taxon>
        <taxon>Handroanthus</taxon>
    </lineage>
</organism>
<evidence type="ECO:0000256" key="2">
    <source>
        <dbReference type="ARBA" id="ARBA00022737"/>
    </source>
</evidence>
<evidence type="ECO:0000313" key="7">
    <source>
        <dbReference type="Proteomes" id="UP000231279"/>
    </source>
</evidence>
<keyword evidence="7" id="KW-1185">Reference proteome</keyword>
<protein>
    <submittedName>
        <fullName evidence="6">Chaperone HSP104</fullName>
    </submittedName>
</protein>
<evidence type="ECO:0000256" key="1">
    <source>
        <dbReference type="ARBA" id="ARBA00008675"/>
    </source>
</evidence>
<dbReference type="InterPro" id="IPR027417">
    <property type="entry name" value="P-loop_NTPase"/>
</dbReference>
<dbReference type="PANTHER" id="PTHR43572:SF80">
    <property type="entry name" value="PROTEIN SMAX1-LIKE 3-LIKE"/>
    <property type="match status" value="1"/>
</dbReference>
<feature type="region of interest" description="Disordered" evidence="4">
    <location>
        <begin position="552"/>
        <end position="575"/>
    </location>
</feature>
<proteinExistence type="inferred from homology"/>
<feature type="compositionally biased region" description="Low complexity" evidence="4">
    <location>
        <begin position="556"/>
        <end position="575"/>
    </location>
</feature>
<evidence type="ECO:0000313" key="6">
    <source>
        <dbReference type="EMBL" id="PIN14847.1"/>
    </source>
</evidence>
<keyword evidence="2 3" id="KW-0677">Repeat</keyword>
<dbReference type="SUPFAM" id="SSF81923">
    <property type="entry name" value="Double Clp-N motif"/>
    <property type="match status" value="1"/>
</dbReference>
<evidence type="ECO:0000256" key="3">
    <source>
        <dbReference type="PROSITE-ProRule" id="PRU01251"/>
    </source>
</evidence>
<dbReference type="SUPFAM" id="SSF52540">
    <property type="entry name" value="P-loop containing nucleoside triphosphate hydrolases"/>
    <property type="match status" value="1"/>
</dbReference>
<dbReference type="Proteomes" id="UP000231279">
    <property type="component" value="Unassembled WGS sequence"/>
</dbReference>
<dbReference type="Pfam" id="PF23569">
    <property type="entry name" value="NBD_SMAX1"/>
    <property type="match status" value="1"/>
</dbReference>
<dbReference type="Gene3D" id="1.10.1780.10">
    <property type="entry name" value="Clp, N-terminal domain"/>
    <property type="match status" value="1"/>
</dbReference>
<accession>A0A2G9HBD6</accession>
<dbReference type="PROSITE" id="PS51903">
    <property type="entry name" value="CLP_R"/>
    <property type="match status" value="1"/>
</dbReference>